<evidence type="ECO:0000256" key="5">
    <source>
        <dbReference type="PIRNR" id="PIRNR037489"/>
    </source>
</evidence>
<dbReference type="AlphaFoldDB" id="A0A3D9RQY6"/>
<feature type="binding site" evidence="6">
    <location>
        <position position="65"/>
    </location>
    <ligand>
        <name>a divalent metal cation</name>
        <dbReference type="ChEBI" id="CHEBI:60240"/>
        <label>1</label>
    </ligand>
</feature>
<dbReference type="FunFam" id="3.40.1390.30:FF:000001">
    <property type="entry name" value="GTP cyclohydrolase 1 type 2"/>
    <property type="match status" value="1"/>
</dbReference>
<keyword evidence="4 5" id="KW-0479">Metal-binding</keyword>
<name>A0A3D9RQY6_9FLAO</name>
<evidence type="ECO:0000256" key="4">
    <source>
        <dbReference type="ARBA" id="ARBA00022723"/>
    </source>
</evidence>
<feature type="binding site" evidence="6">
    <location>
        <position position="331"/>
    </location>
    <ligand>
        <name>a divalent metal cation</name>
        <dbReference type="ChEBI" id="CHEBI:60240"/>
        <label>1</label>
    </ligand>
</feature>
<proteinExistence type="inferred from homology"/>
<dbReference type="PANTHER" id="PTHR13799:SF14">
    <property type="entry name" value="GTP CYCLOHYDROLASE 1 TYPE 2 HOMOLOG"/>
    <property type="match status" value="1"/>
</dbReference>
<dbReference type="InterPro" id="IPR036069">
    <property type="entry name" value="DUF34/NIF3_sf"/>
</dbReference>
<keyword evidence="8" id="KW-1185">Reference proteome</keyword>
<accession>A0A3D9RQY6</accession>
<sequence length="364" mass="40720">MTIRDITTCIEEIAPLNYAEGFDNVGLLIGDYTTKVSGVIVTLDTLENIVDEAIEKHCNLIVSFHPIIFSGLKKLNGKNYVERVILKAIKNDIAIYAMHTALDNSFQGVNAKICDVLGIENKKILIPQKNTIKKLTTYAPKDNAEEVRTALFKAGAGNIGNYDNCSYNTQGFGTYRGNEDSNPTIGKKGELHTEEETFISVIFEKHKEKNILNTLFKTHPYEEVAYDIVPLDNVNQEIGIGMVGELAEEMEEVTFLNLLKNTMNAKGIRHSKLLNKPIKKVAVLGGSGSFAIENAINANADIYITSDIKYHEFYKAENKLIIADIGHYESEQFTKNLLVEILTKKFPNFAIILSQKNTNPIYYL</sequence>
<evidence type="ECO:0000313" key="8">
    <source>
        <dbReference type="Proteomes" id="UP000256429"/>
    </source>
</evidence>
<dbReference type="Gene3D" id="3.30.70.120">
    <property type="match status" value="1"/>
</dbReference>
<dbReference type="GO" id="GO:0005737">
    <property type="term" value="C:cytoplasm"/>
    <property type="evidence" value="ECO:0007669"/>
    <property type="project" value="TreeGrafter"/>
</dbReference>
<dbReference type="Proteomes" id="UP000256429">
    <property type="component" value="Unassembled WGS sequence"/>
</dbReference>
<protein>
    <recommendedName>
        <fullName evidence="3 5">GTP cyclohydrolase 1 type 2 homolog</fullName>
    </recommendedName>
</protein>
<dbReference type="InterPro" id="IPR017221">
    <property type="entry name" value="DUF34/NIF3_bac"/>
</dbReference>
<dbReference type="EMBL" id="QTTQ01000010">
    <property type="protein sequence ID" value="REE82320.1"/>
    <property type="molecule type" value="Genomic_DNA"/>
</dbReference>
<evidence type="ECO:0000256" key="6">
    <source>
        <dbReference type="PIRSR" id="PIRSR602678-1"/>
    </source>
</evidence>
<organism evidence="7 8">
    <name type="scientific">Lutibacter oceani</name>
    <dbReference type="NCBI Taxonomy" id="1853311"/>
    <lineage>
        <taxon>Bacteria</taxon>
        <taxon>Pseudomonadati</taxon>
        <taxon>Bacteroidota</taxon>
        <taxon>Flavobacteriia</taxon>
        <taxon>Flavobacteriales</taxon>
        <taxon>Flavobacteriaceae</taxon>
        <taxon>Lutibacter</taxon>
    </lineage>
</organism>
<dbReference type="FunFam" id="3.30.70.120:FF:000006">
    <property type="entry name" value="GTP cyclohydrolase 1 type 2 homolog"/>
    <property type="match status" value="1"/>
</dbReference>
<evidence type="ECO:0000256" key="1">
    <source>
        <dbReference type="ARBA" id="ARBA00006964"/>
    </source>
</evidence>
<evidence type="ECO:0000256" key="3">
    <source>
        <dbReference type="ARBA" id="ARBA00022112"/>
    </source>
</evidence>
<evidence type="ECO:0000313" key="7">
    <source>
        <dbReference type="EMBL" id="REE82320.1"/>
    </source>
</evidence>
<feature type="binding site" evidence="6">
    <location>
        <position position="327"/>
    </location>
    <ligand>
        <name>a divalent metal cation</name>
        <dbReference type="ChEBI" id="CHEBI:60240"/>
        <label>1</label>
    </ligand>
</feature>
<comment type="similarity">
    <text evidence="1 5">Belongs to the GTP cyclohydrolase I type 2/NIF3 family.</text>
</comment>
<gene>
    <name evidence="7" type="ORF">BX611_1867</name>
</gene>
<evidence type="ECO:0000256" key="2">
    <source>
        <dbReference type="ARBA" id="ARBA00011643"/>
    </source>
</evidence>
<dbReference type="PIRSF" id="PIRSF037489">
    <property type="entry name" value="UCP037489_NIF3_YqfO"/>
    <property type="match status" value="1"/>
</dbReference>
<dbReference type="NCBIfam" id="TIGR00486">
    <property type="entry name" value="YbgI_SA1388"/>
    <property type="match status" value="1"/>
</dbReference>
<comment type="subunit">
    <text evidence="2">Homohexamer.</text>
</comment>
<dbReference type="OrthoDB" id="9792792at2"/>
<dbReference type="SUPFAM" id="SSF102705">
    <property type="entry name" value="NIF3 (NGG1p interacting factor 3)-like"/>
    <property type="match status" value="1"/>
</dbReference>
<comment type="caution">
    <text evidence="7">The sequence shown here is derived from an EMBL/GenBank/DDBJ whole genome shotgun (WGS) entry which is preliminary data.</text>
</comment>
<reference evidence="7 8" key="1">
    <citation type="submission" date="2018-08" db="EMBL/GenBank/DDBJ databases">
        <title>Genomic Encyclopedia of Type Strains, Phase III (KMG-III): the genomes of soil and plant-associated and newly described type strains.</title>
        <authorList>
            <person name="Whitman W."/>
        </authorList>
    </citation>
    <scope>NUCLEOTIDE SEQUENCE [LARGE SCALE GENOMIC DNA]</scope>
    <source>
        <strain evidence="7 8">325-5</strain>
    </source>
</reference>
<dbReference type="Gene3D" id="3.40.1390.30">
    <property type="entry name" value="NIF3 (NGG1p interacting factor 3)-like"/>
    <property type="match status" value="2"/>
</dbReference>
<dbReference type="InterPro" id="IPR015867">
    <property type="entry name" value="N-reg_PII/ATP_PRibTrfase_C"/>
</dbReference>
<feature type="binding site" evidence="6">
    <location>
        <position position="103"/>
    </location>
    <ligand>
        <name>a divalent metal cation</name>
        <dbReference type="ChEBI" id="CHEBI:60240"/>
        <label>1</label>
    </ligand>
</feature>
<dbReference type="InterPro" id="IPR002678">
    <property type="entry name" value="DUF34/NIF3"/>
</dbReference>
<dbReference type="GO" id="GO:0046872">
    <property type="term" value="F:metal ion binding"/>
    <property type="evidence" value="ECO:0007669"/>
    <property type="project" value="UniProtKB-UniRule"/>
</dbReference>
<dbReference type="RefSeq" id="WP_115880383.1">
    <property type="nucleotide sequence ID" value="NZ_QTTQ01000010.1"/>
</dbReference>
<dbReference type="PANTHER" id="PTHR13799">
    <property type="entry name" value="NGG1 INTERACTING FACTOR 3"/>
    <property type="match status" value="1"/>
</dbReference>
<dbReference type="Pfam" id="PF01784">
    <property type="entry name" value="DUF34_NIF3"/>
    <property type="match status" value="1"/>
</dbReference>